<dbReference type="PANTHER" id="PTHR11808:SF15">
    <property type="entry name" value="CYSTATHIONINE GAMMA-LYASE"/>
    <property type="match status" value="1"/>
</dbReference>
<protein>
    <recommendedName>
        <fullName evidence="4">homocysteine desulfhydrase</fullName>
        <ecNumber evidence="4">4.4.1.2</ecNumber>
    </recommendedName>
    <alternativeName>
        <fullName evidence="5">Homocysteine desulfhydrase</fullName>
    </alternativeName>
</protein>
<feature type="modified residue" description="N6-(pyridoxal phosphate)lysine" evidence="8">
    <location>
        <position position="205"/>
    </location>
</feature>
<dbReference type="FunFam" id="3.40.640.10:FF:000046">
    <property type="entry name" value="Cystathionine gamma-lyase"/>
    <property type="match status" value="1"/>
</dbReference>
<dbReference type="InterPro" id="IPR015421">
    <property type="entry name" value="PyrdxlP-dep_Trfase_major"/>
</dbReference>
<dbReference type="Gene3D" id="3.90.1150.10">
    <property type="entry name" value="Aspartate Aminotransferase, domain 1"/>
    <property type="match status" value="1"/>
</dbReference>
<dbReference type="PANTHER" id="PTHR11808">
    <property type="entry name" value="TRANS-SULFURATION ENZYME FAMILY MEMBER"/>
    <property type="match status" value="1"/>
</dbReference>
<evidence type="ECO:0000256" key="8">
    <source>
        <dbReference type="PIRSR" id="PIRSR001434-2"/>
    </source>
</evidence>
<evidence type="ECO:0000256" key="5">
    <source>
        <dbReference type="ARBA" id="ARBA00047199"/>
    </source>
</evidence>
<dbReference type="PROSITE" id="PS00868">
    <property type="entry name" value="CYS_MET_METAB_PP"/>
    <property type="match status" value="1"/>
</dbReference>
<comment type="cofactor">
    <cofactor evidence="1 9">
        <name>pyridoxal 5'-phosphate</name>
        <dbReference type="ChEBI" id="CHEBI:597326"/>
    </cofactor>
</comment>
<comment type="similarity">
    <text evidence="2 9">Belongs to the trans-sulfuration enzymes family.</text>
</comment>
<evidence type="ECO:0000256" key="2">
    <source>
        <dbReference type="ARBA" id="ARBA00009077"/>
    </source>
</evidence>
<proteinExistence type="inferred from homology"/>
<dbReference type="SUPFAM" id="SSF53383">
    <property type="entry name" value="PLP-dependent transferases"/>
    <property type="match status" value="1"/>
</dbReference>
<comment type="catalytic activity">
    <reaction evidence="6">
        <text>L-homocysteine + H2O = 2-oxobutanoate + hydrogen sulfide + NH4(+) + H(+)</text>
        <dbReference type="Rhea" id="RHEA:14501"/>
        <dbReference type="ChEBI" id="CHEBI:15377"/>
        <dbReference type="ChEBI" id="CHEBI:15378"/>
        <dbReference type="ChEBI" id="CHEBI:16763"/>
        <dbReference type="ChEBI" id="CHEBI:28938"/>
        <dbReference type="ChEBI" id="CHEBI:29919"/>
        <dbReference type="ChEBI" id="CHEBI:58199"/>
        <dbReference type="EC" id="4.4.1.2"/>
    </reaction>
    <physiologicalReaction direction="left-to-right" evidence="6">
        <dbReference type="Rhea" id="RHEA:14502"/>
    </physiologicalReaction>
</comment>
<dbReference type="Pfam" id="PF01053">
    <property type="entry name" value="Cys_Met_Meta_PP"/>
    <property type="match status" value="1"/>
</dbReference>
<dbReference type="AlphaFoldDB" id="A0A7W9HKE2"/>
<sequence length="395" mass="41567">MERRDANGGPRAMRFDTKLVHEGTRTHGATGDLVPPIHLSVTYDRFAQDPTRYYYGRGENPTRENLETCLAALEDARFAVAFSSGQAAGAAVLSLAPSGGRVVASDDVYSGTHTLFDLFRARGVRVDRTDLADPVAAAGALTDAVDLVWLETPTNPVMKIADIAAIAAAAHRHGAVVVVDGTFTGPALQQPLAEGADISLHSTTKFIAGHSDVLGGALVLDDPELRERLVGHRTAFGSVPGAFDCYLVHRGLKTLSLRVARQVSNARAVVDVLTASPAVGAVHYPGLPEHPAFTLAARQMSAPGSIVAFEYRGDVEALMRRTELFAAAVSLGGVRSLIEHPASMSHWSVPRAVRLAAGVTDGLVRLSLGIEDPADLVEDLTAALAVAAHAEGTRG</sequence>
<evidence type="ECO:0000256" key="3">
    <source>
        <dbReference type="ARBA" id="ARBA00022898"/>
    </source>
</evidence>
<dbReference type="GO" id="GO:0004123">
    <property type="term" value="F:cystathionine gamma-lyase activity"/>
    <property type="evidence" value="ECO:0007669"/>
    <property type="project" value="TreeGrafter"/>
</dbReference>
<dbReference type="EC" id="4.4.1.2" evidence="4"/>
<dbReference type="RefSeq" id="WP_312869348.1">
    <property type="nucleotide sequence ID" value="NZ_JACHMO010000001.1"/>
</dbReference>
<dbReference type="InterPro" id="IPR015422">
    <property type="entry name" value="PyrdxlP-dep_Trfase_small"/>
</dbReference>
<dbReference type="GO" id="GO:0019343">
    <property type="term" value="P:cysteine biosynthetic process via cystathionine"/>
    <property type="evidence" value="ECO:0007669"/>
    <property type="project" value="TreeGrafter"/>
</dbReference>
<evidence type="ECO:0000256" key="9">
    <source>
        <dbReference type="RuleBase" id="RU362118"/>
    </source>
</evidence>
<gene>
    <name evidence="10" type="ORF">F4560_003680</name>
</gene>
<dbReference type="InterPro" id="IPR015424">
    <property type="entry name" value="PyrdxlP-dep_Trfase"/>
</dbReference>
<keyword evidence="10" id="KW-0456">Lyase</keyword>
<dbReference type="Gene3D" id="3.40.640.10">
    <property type="entry name" value="Type I PLP-dependent aspartate aminotransferase-like (Major domain)"/>
    <property type="match status" value="1"/>
</dbReference>
<comment type="catalytic activity">
    <reaction evidence="7">
        <text>L-methionine + H2O = methanethiol + 2-oxobutanoate + NH4(+)</text>
        <dbReference type="Rhea" id="RHEA:23800"/>
        <dbReference type="ChEBI" id="CHEBI:15377"/>
        <dbReference type="ChEBI" id="CHEBI:16007"/>
        <dbReference type="ChEBI" id="CHEBI:16763"/>
        <dbReference type="ChEBI" id="CHEBI:28938"/>
        <dbReference type="ChEBI" id="CHEBI:57844"/>
        <dbReference type="EC" id="4.4.1.11"/>
    </reaction>
    <physiologicalReaction direction="left-to-right" evidence="7">
        <dbReference type="Rhea" id="RHEA:23801"/>
    </physiologicalReaction>
</comment>
<dbReference type="CDD" id="cd00614">
    <property type="entry name" value="CGS_like"/>
    <property type="match status" value="1"/>
</dbReference>
<keyword evidence="3 8" id="KW-0663">Pyridoxal phosphate</keyword>
<dbReference type="InterPro" id="IPR054542">
    <property type="entry name" value="Cys_met_metab_PP"/>
</dbReference>
<evidence type="ECO:0000256" key="4">
    <source>
        <dbReference type="ARBA" id="ARBA00047175"/>
    </source>
</evidence>
<dbReference type="PIRSF" id="PIRSF001434">
    <property type="entry name" value="CGS"/>
    <property type="match status" value="1"/>
</dbReference>
<evidence type="ECO:0000313" key="10">
    <source>
        <dbReference type="EMBL" id="MBB5803912.1"/>
    </source>
</evidence>
<accession>A0A7W9HKE2</accession>
<dbReference type="GO" id="GO:0030170">
    <property type="term" value="F:pyridoxal phosphate binding"/>
    <property type="evidence" value="ECO:0007669"/>
    <property type="project" value="InterPro"/>
</dbReference>
<name>A0A7W9HKE2_9PSEU</name>
<evidence type="ECO:0000313" key="11">
    <source>
        <dbReference type="Proteomes" id="UP000552097"/>
    </source>
</evidence>
<dbReference type="InterPro" id="IPR000277">
    <property type="entry name" value="Cys/Met-Metab_PyrdxlP-dep_enz"/>
</dbReference>
<dbReference type="EMBL" id="JACHMO010000001">
    <property type="protein sequence ID" value="MBB5803912.1"/>
    <property type="molecule type" value="Genomic_DNA"/>
</dbReference>
<dbReference type="GO" id="GO:0005737">
    <property type="term" value="C:cytoplasm"/>
    <property type="evidence" value="ECO:0007669"/>
    <property type="project" value="TreeGrafter"/>
</dbReference>
<evidence type="ECO:0000256" key="1">
    <source>
        <dbReference type="ARBA" id="ARBA00001933"/>
    </source>
</evidence>
<dbReference type="GO" id="GO:0047982">
    <property type="term" value="F:homocysteine desulfhydrase activity"/>
    <property type="evidence" value="ECO:0007669"/>
    <property type="project" value="UniProtKB-EC"/>
</dbReference>
<dbReference type="GO" id="GO:0018826">
    <property type="term" value="F:methionine gamma-lyase activity"/>
    <property type="evidence" value="ECO:0007669"/>
    <property type="project" value="UniProtKB-EC"/>
</dbReference>
<comment type="caution">
    <text evidence="10">The sequence shown here is derived from an EMBL/GenBank/DDBJ whole genome shotgun (WGS) entry which is preliminary data.</text>
</comment>
<dbReference type="GO" id="GO:0019346">
    <property type="term" value="P:transsulfuration"/>
    <property type="evidence" value="ECO:0007669"/>
    <property type="project" value="InterPro"/>
</dbReference>
<reference evidence="10 11" key="1">
    <citation type="submission" date="2020-08" db="EMBL/GenBank/DDBJ databases">
        <title>Sequencing the genomes of 1000 actinobacteria strains.</title>
        <authorList>
            <person name="Klenk H.-P."/>
        </authorList>
    </citation>
    <scope>NUCLEOTIDE SEQUENCE [LARGE SCALE GENOMIC DNA]</scope>
    <source>
        <strain evidence="10 11">DSM 45486</strain>
    </source>
</reference>
<organism evidence="10 11">
    <name type="scientific">Saccharothrix ecbatanensis</name>
    <dbReference type="NCBI Taxonomy" id="1105145"/>
    <lineage>
        <taxon>Bacteria</taxon>
        <taxon>Bacillati</taxon>
        <taxon>Actinomycetota</taxon>
        <taxon>Actinomycetes</taxon>
        <taxon>Pseudonocardiales</taxon>
        <taxon>Pseudonocardiaceae</taxon>
        <taxon>Saccharothrix</taxon>
    </lineage>
</organism>
<keyword evidence="11" id="KW-1185">Reference proteome</keyword>
<evidence type="ECO:0000256" key="7">
    <source>
        <dbReference type="ARBA" id="ARBA00052699"/>
    </source>
</evidence>
<dbReference type="Proteomes" id="UP000552097">
    <property type="component" value="Unassembled WGS sequence"/>
</dbReference>
<evidence type="ECO:0000256" key="6">
    <source>
        <dbReference type="ARBA" id="ARBA00048780"/>
    </source>
</evidence>